<reference evidence="1" key="2">
    <citation type="submission" date="2023-01" db="EMBL/GenBank/DDBJ databases">
        <title>Human gut microbiome strain richness.</title>
        <authorList>
            <person name="Chen-Liaw A."/>
        </authorList>
    </citation>
    <scope>NUCLEOTIDE SEQUENCE</scope>
    <source>
        <strain evidence="1">D8_m1001271B151109d0_201107</strain>
    </source>
</reference>
<dbReference type="RefSeq" id="WP_168966606.1">
    <property type="nucleotide sequence ID" value="NZ_JABAFR010000036.1"/>
</dbReference>
<dbReference type="Proteomes" id="UP000540014">
    <property type="component" value="Unassembled WGS sequence"/>
</dbReference>
<comment type="caution">
    <text evidence="2">The sequence shown here is derived from an EMBL/GenBank/DDBJ whole genome shotgun (WGS) entry which is preliminary data.</text>
</comment>
<reference evidence="2 3" key="1">
    <citation type="submission" date="2020-04" db="EMBL/GenBank/DDBJ databases">
        <authorList>
            <person name="Hitch T.C.A."/>
            <person name="Wylensek D."/>
            <person name="Clavel T."/>
        </authorList>
    </citation>
    <scope>NUCLEOTIDE SEQUENCE [LARGE SCALE GENOMIC DNA]</scope>
    <source>
        <strain evidence="2 3">BSM-383-APC-22F</strain>
    </source>
</reference>
<organism evidence="2 3">
    <name type="scientific">Faecalicoccus pleomorphus</name>
    <dbReference type="NCBI Taxonomy" id="1323"/>
    <lineage>
        <taxon>Bacteria</taxon>
        <taxon>Bacillati</taxon>
        <taxon>Bacillota</taxon>
        <taxon>Erysipelotrichia</taxon>
        <taxon>Erysipelotrichales</taxon>
        <taxon>Erysipelotrichaceae</taxon>
        <taxon>Faecalicoccus</taxon>
    </lineage>
</organism>
<evidence type="ECO:0008006" key="4">
    <source>
        <dbReference type="Google" id="ProtNLM"/>
    </source>
</evidence>
<dbReference type="EMBL" id="JAQLXO010000007">
    <property type="protein sequence ID" value="MDB7982283.1"/>
    <property type="molecule type" value="Genomic_DNA"/>
</dbReference>
<dbReference type="InterPro" id="IPR011990">
    <property type="entry name" value="TPR-like_helical_dom_sf"/>
</dbReference>
<dbReference type="Gene3D" id="1.25.40.10">
    <property type="entry name" value="Tetratricopeptide repeat domain"/>
    <property type="match status" value="1"/>
</dbReference>
<gene>
    <name evidence="2" type="ORF">HF861_10930</name>
    <name evidence="1" type="ORF">PND82_05570</name>
</gene>
<dbReference type="Proteomes" id="UP001212981">
    <property type="component" value="Unassembled WGS sequence"/>
</dbReference>
<evidence type="ECO:0000313" key="3">
    <source>
        <dbReference type="Proteomes" id="UP000540014"/>
    </source>
</evidence>
<proteinExistence type="predicted"/>
<dbReference type="EMBL" id="JABAFR010000036">
    <property type="protein sequence ID" value="NME45376.1"/>
    <property type="molecule type" value="Genomic_DNA"/>
</dbReference>
<sequence length="129" mass="15264">MEEVNKIKSKKMYVLCSSIKELIHIGDYKNAFKMVYESMAKFPNNPEPHNLLGILLEIKGNHTLAMKHFRVAWVLDPTYKPANQNLLNCGSFYSNFKYAYDENDCPKEKKSEYRIFYDDRHIGHVERIR</sequence>
<dbReference type="AlphaFoldDB" id="A0A7X9NJF8"/>
<name>A0A7X9NJF8_9FIRM</name>
<evidence type="ECO:0000313" key="2">
    <source>
        <dbReference type="EMBL" id="NME45376.1"/>
    </source>
</evidence>
<evidence type="ECO:0000313" key="1">
    <source>
        <dbReference type="EMBL" id="MDB7982283.1"/>
    </source>
</evidence>
<protein>
    <recommendedName>
        <fullName evidence="4">Tetratricopeptide repeat protein</fullName>
    </recommendedName>
</protein>
<dbReference type="SUPFAM" id="SSF48452">
    <property type="entry name" value="TPR-like"/>
    <property type="match status" value="1"/>
</dbReference>
<accession>A0A7X9NJF8</accession>